<dbReference type="SUPFAM" id="SSF69572">
    <property type="entry name" value="Activating enzymes of the ubiquitin-like proteins"/>
    <property type="match status" value="1"/>
</dbReference>
<dbReference type="GO" id="GO:0045116">
    <property type="term" value="P:protein neddylation"/>
    <property type="evidence" value="ECO:0007669"/>
    <property type="project" value="UniProtKB-UniRule"/>
</dbReference>
<keyword evidence="8" id="KW-1185">Reference proteome</keyword>
<dbReference type="AlphaFoldDB" id="A0ABD2NAR1"/>
<dbReference type="PANTHER" id="PTHR10953">
    <property type="entry name" value="UBIQUITIN-ACTIVATING ENZYME E1"/>
    <property type="match status" value="1"/>
</dbReference>
<dbReference type="InterPro" id="IPR030667">
    <property type="entry name" value="APP-BP1"/>
</dbReference>
<sequence>MASPAPKSPEQSEKSKKYDRQLRLWGDHGQMLLENAKVCLINATALGTEILKSLVLPGIGAFTIVDGEKVSEEDIGSNFFLDSDSVGMSRAQVTTNSLLELNLDVRGDCIDETPEHVLSHTQNFFNNFDLVIGTALPEKVLILLSKHLWEANVPLIVCRSIGFLGYIRLQVKEHTVIEAHPDSENPDLRLTNPWPELKEHLDKVDISKLDSKERSHVPALNILYYFIKKFQEENDGAQPVSRNDKNRIREMIKNSVEYDENGIQILEENFEEAIHFVNTCLSSQTIPKQLKTLLEDDACTNLTQNSSPFWIMCAALREMIQSDETIPVKGSIPDMASDSESYIALQQIYHRKALAQAENVYRRACQIVRNLGLPQDTVSEQEVKLFCKHSSELHIMRGSCIADEYEKNSPDLSSYLEDPDSLMFYYVILRGLERFIGEFNTYPGQFDDQVEPDVLKLKIIIGKLLSEWGCTQVLRDERVHEVCRYGGAELHSISAILGGAAAHEAIKLITHQYKPLNNTFIYDAITSNSATYTL</sequence>
<dbReference type="Pfam" id="PF00899">
    <property type="entry name" value="ThiF"/>
    <property type="match status" value="1"/>
</dbReference>
<comment type="caution">
    <text evidence="7">The sequence shown here is derived from an EMBL/GenBank/DDBJ whole genome shotgun (WGS) entry which is preliminary data.</text>
</comment>
<feature type="domain" description="THIF-type NAD/FAD binding fold" evidence="6">
    <location>
        <begin position="18"/>
        <end position="528"/>
    </location>
</feature>
<dbReference type="InterPro" id="IPR035985">
    <property type="entry name" value="Ubiquitin-activating_enz"/>
</dbReference>
<evidence type="ECO:0000313" key="8">
    <source>
        <dbReference type="Proteomes" id="UP001516400"/>
    </source>
</evidence>
<proteinExistence type="inferred from homology"/>
<name>A0ABD2NAR1_9CUCU</name>
<keyword evidence="4 5" id="KW-0833">Ubl conjugation pathway</keyword>
<evidence type="ECO:0000256" key="2">
    <source>
        <dbReference type="ARBA" id="ARBA00006868"/>
    </source>
</evidence>
<dbReference type="GO" id="GO:0019781">
    <property type="term" value="F:NEDD8 activating enzyme activity"/>
    <property type="evidence" value="ECO:0007669"/>
    <property type="project" value="UniProtKB-UniRule"/>
</dbReference>
<evidence type="ECO:0000256" key="1">
    <source>
        <dbReference type="ARBA" id="ARBA00005032"/>
    </source>
</evidence>
<dbReference type="Gene3D" id="3.40.50.720">
    <property type="entry name" value="NAD(P)-binding Rossmann-like Domain"/>
    <property type="match status" value="2"/>
</dbReference>
<dbReference type="PIRSF" id="PIRSF039099">
    <property type="entry name" value="APP-BP1"/>
    <property type="match status" value="1"/>
</dbReference>
<dbReference type="FunFam" id="3.40.50.720:FF:000475">
    <property type="entry name" value="NEDD8-activating enzyme E1 regulatory subunit"/>
    <property type="match status" value="1"/>
</dbReference>
<protein>
    <recommendedName>
        <fullName evidence="3 5">NEDD8-activating enzyme E1 regulatory subunit</fullName>
    </recommendedName>
</protein>
<organism evidence="7 8">
    <name type="scientific">Cryptolaemus montrouzieri</name>
    <dbReference type="NCBI Taxonomy" id="559131"/>
    <lineage>
        <taxon>Eukaryota</taxon>
        <taxon>Metazoa</taxon>
        <taxon>Ecdysozoa</taxon>
        <taxon>Arthropoda</taxon>
        <taxon>Hexapoda</taxon>
        <taxon>Insecta</taxon>
        <taxon>Pterygota</taxon>
        <taxon>Neoptera</taxon>
        <taxon>Endopterygota</taxon>
        <taxon>Coleoptera</taxon>
        <taxon>Polyphaga</taxon>
        <taxon>Cucujiformia</taxon>
        <taxon>Coccinelloidea</taxon>
        <taxon>Coccinellidae</taxon>
        <taxon>Scymninae</taxon>
        <taxon>Scymnini</taxon>
        <taxon>Cryptolaemus</taxon>
    </lineage>
</organism>
<reference evidence="7 8" key="1">
    <citation type="journal article" date="2021" name="BMC Biol.">
        <title>Horizontally acquired antibacterial genes associated with adaptive radiation of ladybird beetles.</title>
        <authorList>
            <person name="Li H.S."/>
            <person name="Tang X.F."/>
            <person name="Huang Y.H."/>
            <person name="Xu Z.Y."/>
            <person name="Chen M.L."/>
            <person name="Du X.Y."/>
            <person name="Qiu B.Y."/>
            <person name="Chen P.T."/>
            <person name="Zhang W."/>
            <person name="Slipinski A."/>
            <person name="Escalona H.E."/>
            <person name="Waterhouse R.M."/>
            <person name="Zwick A."/>
            <person name="Pang H."/>
        </authorList>
    </citation>
    <scope>NUCLEOTIDE SEQUENCE [LARGE SCALE GENOMIC DNA]</scope>
    <source>
        <strain evidence="7">SYSU2018</strain>
    </source>
</reference>
<evidence type="ECO:0000256" key="3">
    <source>
        <dbReference type="ARBA" id="ARBA00015407"/>
    </source>
</evidence>
<evidence type="ECO:0000256" key="5">
    <source>
        <dbReference type="PIRNR" id="PIRNR039099"/>
    </source>
</evidence>
<evidence type="ECO:0000256" key="4">
    <source>
        <dbReference type="ARBA" id="ARBA00022786"/>
    </source>
</evidence>
<dbReference type="CDD" id="cd01493">
    <property type="entry name" value="APPBP1_RUB"/>
    <property type="match status" value="1"/>
</dbReference>
<comment type="pathway">
    <text evidence="1 5">Protein modification; protein neddylation.</text>
</comment>
<dbReference type="InterPro" id="IPR045886">
    <property type="entry name" value="ThiF/MoeB/HesA"/>
</dbReference>
<dbReference type="PANTHER" id="PTHR10953:SF29">
    <property type="entry name" value="NEDD8-ACTIVATING ENZYME E1 REGULATORY SUBUNIT"/>
    <property type="match status" value="1"/>
</dbReference>
<dbReference type="InterPro" id="IPR000594">
    <property type="entry name" value="ThiF_NAD_FAD-bd"/>
</dbReference>
<evidence type="ECO:0000313" key="7">
    <source>
        <dbReference type="EMBL" id="KAL3275841.1"/>
    </source>
</evidence>
<dbReference type="EMBL" id="JABFTP020000083">
    <property type="protein sequence ID" value="KAL3275841.1"/>
    <property type="molecule type" value="Genomic_DNA"/>
</dbReference>
<dbReference type="Proteomes" id="UP001516400">
    <property type="component" value="Unassembled WGS sequence"/>
</dbReference>
<gene>
    <name evidence="7" type="ORF">HHI36_020583</name>
</gene>
<accession>A0ABD2NAR1</accession>
<evidence type="ECO:0000259" key="6">
    <source>
        <dbReference type="Pfam" id="PF00899"/>
    </source>
</evidence>
<comment type="similarity">
    <text evidence="2 5">Belongs to the ubiquitin-activating E1 family. ULA1 subfamily.</text>
</comment>